<evidence type="ECO:0000256" key="1">
    <source>
        <dbReference type="SAM" id="MobiDB-lite"/>
    </source>
</evidence>
<dbReference type="Proteomes" id="UP000313359">
    <property type="component" value="Unassembled WGS sequence"/>
</dbReference>
<feature type="region of interest" description="Disordered" evidence="1">
    <location>
        <begin position="39"/>
        <end position="90"/>
    </location>
</feature>
<feature type="region of interest" description="Disordered" evidence="1">
    <location>
        <begin position="1"/>
        <end position="20"/>
    </location>
</feature>
<organism evidence="2 3">
    <name type="scientific">Lentinus tigrinus ALCF2SS1-6</name>
    <dbReference type="NCBI Taxonomy" id="1328759"/>
    <lineage>
        <taxon>Eukaryota</taxon>
        <taxon>Fungi</taxon>
        <taxon>Dikarya</taxon>
        <taxon>Basidiomycota</taxon>
        <taxon>Agaricomycotina</taxon>
        <taxon>Agaricomycetes</taxon>
        <taxon>Polyporales</taxon>
        <taxon>Polyporaceae</taxon>
        <taxon>Lentinus</taxon>
    </lineage>
</organism>
<proteinExistence type="predicted"/>
<sequence length="127" mass="13904">MSSLHRSRTMLSSSSGLSCQTPLASPVFVSGQINATVVTDSPPPPLGALFLSRHGGPDCRRGQSQRPQRRHRDTGRTPSPAPVSTPRATAEAVNVKLRVRPAYTLRPLEQPRALRFQWRTQGRVARA</sequence>
<reference evidence="2" key="1">
    <citation type="journal article" date="2018" name="Genome Biol. Evol.">
        <title>Genomics and development of Lentinus tigrinus, a white-rot wood-decaying mushroom with dimorphic fruiting bodies.</title>
        <authorList>
            <person name="Wu B."/>
            <person name="Xu Z."/>
            <person name="Knudson A."/>
            <person name="Carlson A."/>
            <person name="Chen N."/>
            <person name="Kovaka S."/>
            <person name="LaButti K."/>
            <person name="Lipzen A."/>
            <person name="Pennachio C."/>
            <person name="Riley R."/>
            <person name="Schakwitz W."/>
            <person name="Umezawa K."/>
            <person name="Ohm R.A."/>
            <person name="Grigoriev I.V."/>
            <person name="Nagy L.G."/>
            <person name="Gibbons J."/>
            <person name="Hibbett D."/>
        </authorList>
    </citation>
    <scope>NUCLEOTIDE SEQUENCE [LARGE SCALE GENOMIC DNA]</scope>
    <source>
        <strain evidence="2">ALCF2SS1-6</strain>
    </source>
</reference>
<protein>
    <submittedName>
        <fullName evidence="2">Uncharacterized protein</fullName>
    </submittedName>
</protein>
<name>A0A5C2S0G5_9APHY</name>
<dbReference type="PROSITE" id="PS51257">
    <property type="entry name" value="PROKAR_LIPOPROTEIN"/>
    <property type="match status" value="1"/>
</dbReference>
<gene>
    <name evidence="2" type="ORF">L227DRAFT_240575</name>
</gene>
<accession>A0A5C2S0G5</accession>
<dbReference type="EMBL" id="ML122284">
    <property type="protein sequence ID" value="RPD56893.1"/>
    <property type="molecule type" value="Genomic_DNA"/>
</dbReference>
<evidence type="ECO:0000313" key="3">
    <source>
        <dbReference type="Proteomes" id="UP000313359"/>
    </source>
</evidence>
<evidence type="ECO:0000313" key="2">
    <source>
        <dbReference type="EMBL" id="RPD56893.1"/>
    </source>
</evidence>
<feature type="compositionally biased region" description="Low complexity" evidence="1">
    <location>
        <begin position="9"/>
        <end position="18"/>
    </location>
</feature>
<keyword evidence="3" id="KW-1185">Reference proteome</keyword>
<dbReference type="AlphaFoldDB" id="A0A5C2S0G5"/>